<protein>
    <submittedName>
        <fullName evidence="2">Uncharacterized protein</fullName>
    </submittedName>
</protein>
<feature type="region of interest" description="Disordered" evidence="1">
    <location>
        <begin position="62"/>
        <end position="86"/>
    </location>
</feature>
<dbReference type="AlphaFoldDB" id="A0A565C7S7"/>
<dbReference type="OrthoDB" id="1894296at2759"/>
<dbReference type="EMBL" id="CABITT030000007">
    <property type="protein sequence ID" value="VVB09652.1"/>
    <property type="molecule type" value="Genomic_DNA"/>
</dbReference>
<feature type="compositionally biased region" description="Acidic residues" evidence="1">
    <location>
        <begin position="75"/>
        <end position="84"/>
    </location>
</feature>
<accession>A0A565C7S7</accession>
<gene>
    <name evidence="2" type="ORF">ANE_LOCUS20096</name>
</gene>
<sequence>MSEREDEAEVSLFVKDEEDVSPECLAWADSCFSSFPDDSDNKNWGTFRDALTEIIDIHPEMFVPSSTGTKSVSSPDEEMTETESSDLRTFELEADLANSNNDLSTEEASEMISWLTFESDPSKISLQDRYFLESIAENGTIRKPVDATTDVEGVERIEEDGSVSDGEAEEELESLLSQAFKDDYMSTYIEDNVDDCYVLEDPVKETPQEIFKVWDLEVAGDNDAENGLVLQLKKELDVSSTVQPLPQPLDVDQIVTEKSSIDDLIAGISDLSLAETFK</sequence>
<evidence type="ECO:0000313" key="2">
    <source>
        <dbReference type="EMBL" id="VVB09652.1"/>
    </source>
</evidence>
<dbReference type="Proteomes" id="UP000489600">
    <property type="component" value="Unassembled WGS sequence"/>
</dbReference>
<dbReference type="PANTHER" id="PTHR36388:SF1">
    <property type="entry name" value="OS02G0469000 PROTEIN"/>
    <property type="match status" value="1"/>
</dbReference>
<evidence type="ECO:0000256" key="1">
    <source>
        <dbReference type="SAM" id="MobiDB-lite"/>
    </source>
</evidence>
<organism evidence="2 3">
    <name type="scientific">Arabis nemorensis</name>
    <dbReference type="NCBI Taxonomy" id="586526"/>
    <lineage>
        <taxon>Eukaryota</taxon>
        <taxon>Viridiplantae</taxon>
        <taxon>Streptophyta</taxon>
        <taxon>Embryophyta</taxon>
        <taxon>Tracheophyta</taxon>
        <taxon>Spermatophyta</taxon>
        <taxon>Magnoliopsida</taxon>
        <taxon>eudicotyledons</taxon>
        <taxon>Gunneridae</taxon>
        <taxon>Pentapetalae</taxon>
        <taxon>rosids</taxon>
        <taxon>malvids</taxon>
        <taxon>Brassicales</taxon>
        <taxon>Brassicaceae</taxon>
        <taxon>Arabideae</taxon>
        <taxon>Arabis</taxon>
    </lineage>
</organism>
<feature type="compositionally biased region" description="Polar residues" evidence="1">
    <location>
        <begin position="64"/>
        <end position="74"/>
    </location>
</feature>
<comment type="caution">
    <text evidence="2">The sequence shown here is derived from an EMBL/GenBank/DDBJ whole genome shotgun (WGS) entry which is preliminary data.</text>
</comment>
<keyword evidence="3" id="KW-1185">Reference proteome</keyword>
<proteinExistence type="predicted"/>
<reference evidence="2" key="1">
    <citation type="submission" date="2019-07" db="EMBL/GenBank/DDBJ databases">
        <authorList>
            <person name="Dittberner H."/>
        </authorList>
    </citation>
    <scope>NUCLEOTIDE SEQUENCE [LARGE SCALE GENOMIC DNA]</scope>
</reference>
<name>A0A565C7S7_9BRAS</name>
<evidence type="ECO:0000313" key="3">
    <source>
        <dbReference type="Proteomes" id="UP000489600"/>
    </source>
</evidence>
<dbReference type="PANTHER" id="PTHR36388">
    <property type="entry name" value="OS02G0469000 PROTEIN"/>
    <property type="match status" value="1"/>
</dbReference>